<protein>
    <submittedName>
        <fullName evidence="1">6610_t:CDS:1</fullName>
    </submittedName>
</protein>
<evidence type="ECO:0000313" key="2">
    <source>
        <dbReference type="Proteomes" id="UP000789920"/>
    </source>
</evidence>
<organism evidence="1 2">
    <name type="scientific">Racocetra persica</name>
    <dbReference type="NCBI Taxonomy" id="160502"/>
    <lineage>
        <taxon>Eukaryota</taxon>
        <taxon>Fungi</taxon>
        <taxon>Fungi incertae sedis</taxon>
        <taxon>Mucoromycota</taxon>
        <taxon>Glomeromycotina</taxon>
        <taxon>Glomeromycetes</taxon>
        <taxon>Diversisporales</taxon>
        <taxon>Gigasporaceae</taxon>
        <taxon>Racocetra</taxon>
    </lineage>
</organism>
<keyword evidence="2" id="KW-1185">Reference proteome</keyword>
<dbReference type="EMBL" id="CAJVQC010121182">
    <property type="protein sequence ID" value="CAG8838647.1"/>
    <property type="molecule type" value="Genomic_DNA"/>
</dbReference>
<gene>
    <name evidence="1" type="ORF">RPERSI_LOCUS30751</name>
</gene>
<comment type="caution">
    <text evidence="1">The sequence shown here is derived from an EMBL/GenBank/DDBJ whole genome shotgun (WGS) entry which is preliminary data.</text>
</comment>
<name>A0ACA9SH59_9GLOM</name>
<accession>A0ACA9SH59</accession>
<sequence length="114" mass="12998">SNPLTSSKWQAKFMCCPGYNKTKLQAKPGANLAFLEKNMALFCKEFNDKTKDKDGQIVSVEINVYDDKSYSYNISTPPSVYLLKNRQAELEEIARKLMPSLNTDDIEKAKKIVR</sequence>
<evidence type="ECO:0000313" key="1">
    <source>
        <dbReference type="EMBL" id="CAG8838647.1"/>
    </source>
</evidence>
<feature type="non-terminal residue" evidence="1">
    <location>
        <position position="1"/>
    </location>
</feature>
<proteinExistence type="predicted"/>
<feature type="non-terminal residue" evidence="1">
    <location>
        <position position="114"/>
    </location>
</feature>
<dbReference type="Proteomes" id="UP000789920">
    <property type="component" value="Unassembled WGS sequence"/>
</dbReference>
<reference evidence="1" key="1">
    <citation type="submission" date="2021-06" db="EMBL/GenBank/DDBJ databases">
        <authorList>
            <person name="Kallberg Y."/>
            <person name="Tangrot J."/>
            <person name="Rosling A."/>
        </authorList>
    </citation>
    <scope>NUCLEOTIDE SEQUENCE</scope>
    <source>
        <strain evidence="1">MA461A</strain>
    </source>
</reference>